<dbReference type="AlphaFoldDB" id="A0A9W2XLX2"/>
<evidence type="ECO:0000256" key="6">
    <source>
        <dbReference type="SAM" id="MobiDB-lite"/>
    </source>
</evidence>
<dbReference type="RefSeq" id="XP_055362764.1">
    <property type="nucleotide sequence ID" value="XM_055506789.1"/>
</dbReference>
<evidence type="ECO:0000256" key="1">
    <source>
        <dbReference type="ARBA" id="ARBA00022679"/>
    </source>
</evidence>
<dbReference type="InterPro" id="IPR051320">
    <property type="entry name" value="Viral_Replic_Matur_Polypro"/>
</dbReference>
<keyword evidence="1" id="KW-0808">Transferase</keyword>
<evidence type="ECO:0000256" key="4">
    <source>
        <dbReference type="ARBA" id="ARBA00022759"/>
    </source>
</evidence>
<evidence type="ECO:0000256" key="5">
    <source>
        <dbReference type="ARBA" id="ARBA00022801"/>
    </source>
</evidence>
<feature type="compositionally biased region" description="Basic and acidic residues" evidence="6">
    <location>
        <begin position="301"/>
        <end position="311"/>
    </location>
</feature>
<evidence type="ECO:0000313" key="9">
    <source>
        <dbReference type="RefSeq" id="XP_055362764.1"/>
    </source>
</evidence>
<evidence type="ECO:0000313" key="8">
    <source>
        <dbReference type="Proteomes" id="UP000515150"/>
    </source>
</evidence>
<dbReference type="Gene3D" id="3.10.10.10">
    <property type="entry name" value="HIV Type 1 Reverse Transcriptase, subunit A, domain 1"/>
    <property type="match status" value="1"/>
</dbReference>
<keyword evidence="5" id="KW-0378">Hydrolase</keyword>
<keyword evidence="2" id="KW-0548">Nucleotidyltransferase</keyword>
<evidence type="ECO:0000256" key="2">
    <source>
        <dbReference type="ARBA" id="ARBA00022695"/>
    </source>
</evidence>
<reference evidence="9" key="1">
    <citation type="submission" date="2025-08" db="UniProtKB">
        <authorList>
            <consortium name="RefSeq"/>
        </authorList>
    </citation>
    <scope>IDENTIFICATION</scope>
</reference>
<dbReference type="SUPFAM" id="SSF56672">
    <property type="entry name" value="DNA/RNA polymerases"/>
    <property type="match status" value="1"/>
</dbReference>
<dbReference type="GO" id="GO:0016779">
    <property type="term" value="F:nucleotidyltransferase activity"/>
    <property type="evidence" value="ECO:0007669"/>
    <property type="project" value="UniProtKB-KW"/>
</dbReference>
<evidence type="ECO:0000256" key="3">
    <source>
        <dbReference type="ARBA" id="ARBA00022722"/>
    </source>
</evidence>
<dbReference type="Proteomes" id="UP000515150">
    <property type="component" value="Chromosome 2"/>
</dbReference>
<dbReference type="PANTHER" id="PTHR33064:SF37">
    <property type="entry name" value="RIBONUCLEASE H"/>
    <property type="match status" value="1"/>
</dbReference>
<dbReference type="Pfam" id="PF18697">
    <property type="entry name" value="MLVIN_C"/>
    <property type="match status" value="1"/>
</dbReference>
<dbReference type="Gene3D" id="2.30.30.850">
    <property type="match status" value="1"/>
</dbReference>
<accession>A0A9W2XLX2</accession>
<gene>
    <name evidence="9" type="primary">LOC129603782</name>
</gene>
<name>A0A9W2XLX2_BETSP</name>
<dbReference type="OrthoDB" id="8947436at2759"/>
<dbReference type="InterPro" id="IPR043502">
    <property type="entry name" value="DNA/RNA_pol_sf"/>
</dbReference>
<organism evidence="8 9">
    <name type="scientific">Betta splendens</name>
    <name type="common">Siamese fighting fish</name>
    <dbReference type="NCBI Taxonomy" id="158456"/>
    <lineage>
        <taxon>Eukaryota</taxon>
        <taxon>Metazoa</taxon>
        <taxon>Chordata</taxon>
        <taxon>Craniata</taxon>
        <taxon>Vertebrata</taxon>
        <taxon>Euteleostomi</taxon>
        <taxon>Actinopterygii</taxon>
        <taxon>Neopterygii</taxon>
        <taxon>Teleostei</taxon>
        <taxon>Neoteleostei</taxon>
        <taxon>Acanthomorphata</taxon>
        <taxon>Anabantaria</taxon>
        <taxon>Anabantiformes</taxon>
        <taxon>Anabantoidei</taxon>
        <taxon>Osphronemidae</taxon>
        <taxon>Betta</taxon>
    </lineage>
</organism>
<protein>
    <submittedName>
        <fullName evidence="9">Uncharacterized protein LOC129603782</fullName>
    </submittedName>
</protein>
<feature type="region of interest" description="Disordered" evidence="6">
    <location>
        <begin position="284"/>
        <end position="311"/>
    </location>
</feature>
<proteinExistence type="predicted"/>
<feature type="domain" description="Murine leukemia virus integrase C-terminal" evidence="7">
    <location>
        <begin position="234"/>
        <end position="288"/>
    </location>
</feature>
<keyword evidence="3" id="KW-0540">Nuclease</keyword>
<keyword evidence="4" id="KW-0255">Endonuclease</keyword>
<dbReference type="GO" id="GO:0016787">
    <property type="term" value="F:hydrolase activity"/>
    <property type="evidence" value="ECO:0007669"/>
    <property type="project" value="UniProtKB-KW"/>
</dbReference>
<evidence type="ECO:0000259" key="7">
    <source>
        <dbReference type="Pfam" id="PF18697"/>
    </source>
</evidence>
<sequence>MNIGLRLRFLSLTNKRDLLMLILQIHMSFCQNMTETDGRTWGPFVDRCQREGDWQTTSDPNVMYSPTLHAYKKLFQSIFHAQRTVHLVPQHSTHTPHHVFLSEDALTQYPALQEVPASLWATHKYDVGLIKGCDPVVITPKSDYRPCKQQYPLKREAIEGITPVFNSLLKAGVVVPCDNSPVRTPLFPVKKIRDKGQPTEWRFVQDLQAVNAAVQPRAPTVKAALPKQATEPLHIFQPGDWVIIKELRRKHWNSKRWQGPFQVLLTTNTAVKIAERATWIHSSHCRKVPDPTDDPPSPSTPHEKTTTVEKN</sequence>
<dbReference type="GeneID" id="129603782"/>
<keyword evidence="8" id="KW-1185">Reference proteome</keyword>
<dbReference type="InterPro" id="IPR040643">
    <property type="entry name" value="MLVIN_C"/>
</dbReference>
<dbReference type="PANTHER" id="PTHR33064">
    <property type="entry name" value="POL PROTEIN"/>
    <property type="match status" value="1"/>
</dbReference>
<dbReference type="KEGG" id="bspl:129603782"/>
<dbReference type="GO" id="GO:0004519">
    <property type="term" value="F:endonuclease activity"/>
    <property type="evidence" value="ECO:0007669"/>
    <property type="project" value="UniProtKB-KW"/>
</dbReference>